<evidence type="ECO:0000256" key="1">
    <source>
        <dbReference type="ARBA" id="ARBA00004687"/>
    </source>
</evidence>
<evidence type="ECO:0008006" key="8">
    <source>
        <dbReference type="Google" id="ProtNLM"/>
    </source>
</evidence>
<keyword evidence="7" id="KW-1185">Reference proteome</keyword>
<organism evidence="6 7">
    <name type="scientific">Conidiobolus coronatus (strain ATCC 28846 / CBS 209.66 / NRRL 28638)</name>
    <name type="common">Delacroixia coronata</name>
    <dbReference type="NCBI Taxonomy" id="796925"/>
    <lineage>
        <taxon>Eukaryota</taxon>
        <taxon>Fungi</taxon>
        <taxon>Fungi incertae sedis</taxon>
        <taxon>Zoopagomycota</taxon>
        <taxon>Entomophthoromycotina</taxon>
        <taxon>Entomophthoromycetes</taxon>
        <taxon>Entomophthorales</taxon>
        <taxon>Ancylistaceae</taxon>
        <taxon>Conidiobolus</taxon>
    </lineage>
</organism>
<dbReference type="Pfam" id="PF01650">
    <property type="entry name" value="Peptidase_C13"/>
    <property type="match status" value="1"/>
</dbReference>
<dbReference type="GO" id="GO:0042765">
    <property type="term" value="C:GPI-anchor transamidase complex"/>
    <property type="evidence" value="ECO:0007669"/>
    <property type="project" value="InterPro"/>
</dbReference>
<keyword evidence="3" id="KW-0337">GPI-anchor biosynthesis</keyword>
<sequence>MNIISFIAYYFYLILNLNASNLKESKHTNNWAVIVSASRYWFNYRHMANALSMYRTVKRLGIPDSNIILMLADDIACNPRNVYPGKVFNNKDHRLELYGQDVQVDYRGYDVTAETFIRLLTGRLPDSTPKYKRLQSDENSNVLIYMTGHGGDKFLKFQDNHEISAQDFGDAIEQMWQKKRYKEILFMIDTCEANTMYSTIYSPNVLSVGSSPLGKKSYSHHLDEDLGVTVIDRFTYYSLEFLENIKKDSKATLDELFNSYNPQLILSDPGISTENFNRSLSETLITDFFGNVQQCKIDELTKDQFDSIKLDEEVIFESLDSYSKSPTIELPSESFNLVDYLSSLINYNTYKFINLLEVKPNKEEIGEKFWFLAVGCLAIYIVL</sequence>
<dbReference type="OrthoDB" id="192611at2759"/>
<accession>A0A137P959</accession>
<protein>
    <recommendedName>
        <fullName evidence="8">GPI-anchor transamidase</fullName>
    </recommendedName>
</protein>
<dbReference type="PANTHER" id="PTHR48067">
    <property type="entry name" value="GPI-ANCHOR TRANSAMIDASE"/>
    <property type="match status" value="1"/>
</dbReference>
<dbReference type="GO" id="GO:0016255">
    <property type="term" value="P:attachment of GPI anchor to protein"/>
    <property type="evidence" value="ECO:0007669"/>
    <property type="project" value="InterPro"/>
</dbReference>
<dbReference type="GO" id="GO:0003923">
    <property type="term" value="F:GPI-anchor transamidase activity"/>
    <property type="evidence" value="ECO:0007669"/>
    <property type="project" value="InterPro"/>
</dbReference>
<feature type="active site" evidence="5">
    <location>
        <position position="149"/>
    </location>
</feature>
<dbReference type="PANTHER" id="PTHR48067:SF1">
    <property type="entry name" value="GPI-ANCHOR TRANSAMIDASE"/>
    <property type="match status" value="1"/>
</dbReference>
<proteinExistence type="inferred from homology"/>
<dbReference type="GO" id="GO:0006508">
    <property type="term" value="P:proteolysis"/>
    <property type="evidence" value="ECO:0007669"/>
    <property type="project" value="InterPro"/>
</dbReference>
<evidence type="ECO:0000256" key="3">
    <source>
        <dbReference type="ARBA" id="ARBA00022502"/>
    </source>
</evidence>
<reference evidence="6 7" key="1">
    <citation type="journal article" date="2015" name="Genome Biol. Evol.">
        <title>Phylogenomic analyses indicate that early fungi evolved digesting cell walls of algal ancestors of land plants.</title>
        <authorList>
            <person name="Chang Y."/>
            <person name="Wang S."/>
            <person name="Sekimoto S."/>
            <person name="Aerts A.L."/>
            <person name="Choi C."/>
            <person name="Clum A."/>
            <person name="LaButti K.M."/>
            <person name="Lindquist E.A."/>
            <person name="Yee Ngan C."/>
            <person name="Ohm R.A."/>
            <person name="Salamov A.A."/>
            <person name="Grigoriev I.V."/>
            <person name="Spatafora J.W."/>
            <person name="Berbee M.L."/>
        </authorList>
    </citation>
    <scope>NUCLEOTIDE SEQUENCE [LARGE SCALE GENOMIC DNA]</scope>
    <source>
        <strain evidence="6 7">NRRL 28638</strain>
    </source>
</reference>
<evidence type="ECO:0000256" key="4">
    <source>
        <dbReference type="ARBA" id="ARBA00022729"/>
    </source>
</evidence>
<keyword evidence="4" id="KW-0732">Signal</keyword>
<evidence type="ECO:0000313" key="7">
    <source>
        <dbReference type="Proteomes" id="UP000070444"/>
    </source>
</evidence>
<dbReference type="EMBL" id="KQ964474">
    <property type="protein sequence ID" value="KXN71484.1"/>
    <property type="molecule type" value="Genomic_DNA"/>
</dbReference>
<evidence type="ECO:0000313" key="6">
    <source>
        <dbReference type="EMBL" id="KXN71484.1"/>
    </source>
</evidence>
<dbReference type="PIRSF" id="PIRSF019663">
    <property type="entry name" value="Legumain"/>
    <property type="match status" value="1"/>
</dbReference>
<dbReference type="UniPathway" id="UPA00196"/>
<dbReference type="Gene3D" id="3.40.50.1460">
    <property type="match status" value="1"/>
</dbReference>
<dbReference type="PIRSF" id="PIRSF500138">
    <property type="entry name" value="GPI8"/>
    <property type="match status" value="1"/>
</dbReference>
<dbReference type="AlphaFoldDB" id="A0A137P959"/>
<feature type="active site" description="Nucleophile" evidence="5">
    <location>
        <position position="191"/>
    </location>
</feature>
<comment type="similarity">
    <text evidence="2">Belongs to the peptidase C13 family.</text>
</comment>
<name>A0A137P959_CONC2</name>
<dbReference type="STRING" id="796925.A0A137P959"/>
<dbReference type="OMA" id="VMESQFP"/>
<evidence type="ECO:0000256" key="5">
    <source>
        <dbReference type="PIRSR" id="PIRSR019663-1"/>
    </source>
</evidence>
<comment type="pathway">
    <text evidence="1">Glycolipid biosynthesis; glycosylphosphatidylinositol-anchor biosynthesis.</text>
</comment>
<evidence type="ECO:0000256" key="2">
    <source>
        <dbReference type="ARBA" id="ARBA00009941"/>
    </source>
</evidence>
<dbReference type="Proteomes" id="UP000070444">
    <property type="component" value="Unassembled WGS sequence"/>
</dbReference>
<gene>
    <name evidence="6" type="ORF">CONCODRAFT_5827</name>
</gene>
<dbReference type="GO" id="GO:0006506">
    <property type="term" value="P:GPI anchor biosynthetic process"/>
    <property type="evidence" value="ECO:0007669"/>
    <property type="project" value="UniProtKB-UniPathway"/>
</dbReference>
<dbReference type="InterPro" id="IPR001096">
    <property type="entry name" value="Peptidase_C13"/>
</dbReference>
<dbReference type="FunFam" id="3.40.50.1460:FF:000003">
    <property type="entry name" value="GPI-anchor transamidase"/>
    <property type="match status" value="1"/>
</dbReference>
<dbReference type="PRINTS" id="PR00776">
    <property type="entry name" value="HEMOGLOBNASE"/>
</dbReference>
<dbReference type="InterPro" id="IPR028361">
    <property type="entry name" value="GPI_transamidase"/>
</dbReference>